<proteinExistence type="predicted"/>
<evidence type="ECO:0000313" key="1">
    <source>
        <dbReference type="EMBL" id="MBN1573524.1"/>
    </source>
</evidence>
<dbReference type="EMBL" id="JAFGIX010000052">
    <property type="protein sequence ID" value="MBN1573524.1"/>
    <property type="molecule type" value="Genomic_DNA"/>
</dbReference>
<reference evidence="1" key="1">
    <citation type="journal article" date="2021" name="Environ. Microbiol.">
        <title>Genomic characterization of three novel Desulfobacterota classes expand the metabolic and phylogenetic diversity of the phylum.</title>
        <authorList>
            <person name="Murphy C.L."/>
            <person name="Biggerstaff J."/>
            <person name="Eichhorn A."/>
            <person name="Ewing E."/>
            <person name="Shahan R."/>
            <person name="Soriano D."/>
            <person name="Stewart S."/>
            <person name="VanMol K."/>
            <person name="Walker R."/>
            <person name="Walters P."/>
            <person name="Elshahed M.S."/>
            <person name="Youssef N.H."/>
        </authorList>
    </citation>
    <scope>NUCLEOTIDE SEQUENCE</scope>
    <source>
        <strain evidence="1">Zod_Metabat.24</strain>
    </source>
</reference>
<dbReference type="Pfam" id="PF02643">
    <property type="entry name" value="DUF192"/>
    <property type="match status" value="1"/>
</dbReference>
<evidence type="ECO:0000313" key="2">
    <source>
        <dbReference type="Proteomes" id="UP000809273"/>
    </source>
</evidence>
<accession>A0A9D8KG34</accession>
<dbReference type="PANTHER" id="PTHR37953:SF1">
    <property type="entry name" value="UPF0127 PROTEIN MJ1496"/>
    <property type="match status" value="1"/>
</dbReference>
<dbReference type="Gene3D" id="2.60.120.1140">
    <property type="entry name" value="Protein of unknown function DUF192"/>
    <property type="match status" value="1"/>
</dbReference>
<name>A0A9D8KG34_9DELT</name>
<reference evidence="1" key="2">
    <citation type="submission" date="2021-01" db="EMBL/GenBank/DDBJ databases">
        <authorList>
            <person name="Hahn C.R."/>
            <person name="Youssef N.H."/>
            <person name="Elshahed M."/>
        </authorList>
    </citation>
    <scope>NUCLEOTIDE SEQUENCE</scope>
    <source>
        <strain evidence="1">Zod_Metabat.24</strain>
    </source>
</reference>
<dbReference type="Proteomes" id="UP000809273">
    <property type="component" value="Unassembled WGS sequence"/>
</dbReference>
<sequence length="148" mass="16672">MKNSKTVSVIAVMLLAVSLYMILPPTAKGEGTALVKVKGIPLTVEIADKPAERSLGLMYRKNLPENKGMLFIYKRPATMNFWMKNTYVPLSIAYIDTNGYIIAIFKMEPLNEKKIYSSPAPAIWALEVNQGWFEKNGVRVGDRVKLYK</sequence>
<gene>
    <name evidence="1" type="ORF">JW984_10050</name>
</gene>
<protein>
    <submittedName>
        <fullName evidence="1">DUF192 domain-containing protein</fullName>
    </submittedName>
</protein>
<comment type="caution">
    <text evidence="1">The sequence shown here is derived from an EMBL/GenBank/DDBJ whole genome shotgun (WGS) entry which is preliminary data.</text>
</comment>
<dbReference type="AlphaFoldDB" id="A0A9D8KG34"/>
<dbReference type="PANTHER" id="PTHR37953">
    <property type="entry name" value="UPF0127 PROTEIN MJ1496"/>
    <property type="match status" value="1"/>
</dbReference>
<organism evidence="1 2">
    <name type="scientific">Candidatus Zymogenus saltonus</name>
    <dbReference type="NCBI Taxonomy" id="2844893"/>
    <lineage>
        <taxon>Bacteria</taxon>
        <taxon>Deltaproteobacteria</taxon>
        <taxon>Candidatus Zymogenia</taxon>
        <taxon>Candidatus Zymogeniales</taxon>
        <taxon>Candidatus Zymogenaceae</taxon>
        <taxon>Candidatus Zymogenus</taxon>
    </lineage>
</organism>
<dbReference type="InterPro" id="IPR003795">
    <property type="entry name" value="DUF192"/>
</dbReference>
<dbReference type="InterPro" id="IPR038695">
    <property type="entry name" value="Saro_0823-like_sf"/>
</dbReference>